<feature type="compositionally biased region" description="Polar residues" evidence="1">
    <location>
        <begin position="1"/>
        <end position="11"/>
    </location>
</feature>
<dbReference type="Proteomes" id="UP000598360">
    <property type="component" value="Unassembled WGS sequence"/>
</dbReference>
<comment type="caution">
    <text evidence="2">The sequence shown here is derived from an EMBL/GenBank/DDBJ whole genome shotgun (WGS) entry which is preliminary data.</text>
</comment>
<protein>
    <recommendedName>
        <fullName evidence="4">Asp23/Gls24 family envelope stress response protein</fullName>
    </recommendedName>
</protein>
<feature type="region of interest" description="Disordered" evidence="1">
    <location>
        <begin position="1"/>
        <end position="20"/>
    </location>
</feature>
<organism evidence="2 3">
    <name type="scientific">Saccharopolyspora montiporae</name>
    <dbReference type="NCBI Taxonomy" id="2781240"/>
    <lineage>
        <taxon>Bacteria</taxon>
        <taxon>Bacillati</taxon>
        <taxon>Actinomycetota</taxon>
        <taxon>Actinomycetes</taxon>
        <taxon>Pseudonocardiales</taxon>
        <taxon>Pseudonocardiaceae</taxon>
        <taxon>Saccharopolyspora</taxon>
    </lineage>
</organism>
<dbReference type="EMBL" id="JADEYC010000002">
    <property type="protein sequence ID" value="MBE9373018.1"/>
    <property type="molecule type" value="Genomic_DNA"/>
</dbReference>
<reference evidence="2" key="1">
    <citation type="submission" date="2020-10" db="EMBL/GenBank/DDBJ databases">
        <title>Diversity and distribution of actinomycetes associated with coral in the coast of Hainan.</title>
        <authorList>
            <person name="Li F."/>
        </authorList>
    </citation>
    <scope>NUCLEOTIDE SEQUENCE</scope>
    <source>
        <strain evidence="2">HNM0983</strain>
    </source>
</reference>
<evidence type="ECO:0000313" key="2">
    <source>
        <dbReference type="EMBL" id="MBE9373018.1"/>
    </source>
</evidence>
<dbReference type="CDD" id="cd00945">
    <property type="entry name" value="Aldolase_Class_I"/>
    <property type="match status" value="1"/>
</dbReference>
<sequence>MPTTDRSPTEQLSEHIGDAVRGHPAVLRAHGGAFGEIASHLPGRQVTGVRVAEDGAVEIGVVALLDRPLPETAAELRDLVREAAGPVPVHITIAEVELPGDVQEDR</sequence>
<evidence type="ECO:0000256" key="1">
    <source>
        <dbReference type="SAM" id="MobiDB-lite"/>
    </source>
</evidence>
<gene>
    <name evidence="2" type="ORF">IQ251_01020</name>
</gene>
<evidence type="ECO:0000313" key="3">
    <source>
        <dbReference type="Proteomes" id="UP000598360"/>
    </source>
</evidence>
<name>A0A929B7I0_9PSEU</name>
<proteinExistence type="predicted"/>
<evidence type="ECO:0008006" key="4">
    <source>
        <dbReference type="Google" id="ProtNLM"/>
    </source>
</evidence>
<dbReference type="AlphaFoldDB" id="A0A929B7I0"/>
<keyword evidence="3" id="KW-1185">Reference proteome</keyword>
<dbReference type="RefSeq" id="WP_193926471.1">
    <property type="nucleotide sequence ID" value="NZ_JADEYC010000002.1"/>
</dbReference>
<accession>A0A929B7I0</accession>